<proteinExistence type="predicted"/>
<organism evidence="1 2">
    <name type="scientific">Dyadobacter beijingensis</name>
    <dbReference type="NCBI Taxonomy" id="365489"/>
    <lineage>
        <taxon>Bacteria</taxon>
        <taxon>Pseudomonadati</taxon>
        <taxon>Bacteroidota</taxon>
        <taxon>Cytophagia</taxon>
        <taxon>Cytophagales</taxon>
        <taxon>Spirosomataceae</taxon>
        <taxon>Dyadobacter</taxon>
    </lineage>
</organism>
<evidence type="ECO:0000313" key="1">
    <source>
        <dbReference type="EMBL" id="GGM73088.1"/>
    </source>
</evidence>
<reference evidence="2" key="1">
    <citation type="journal article" date="2019" name="Int. J. Syst. Evol. Microbiol.">
        <title>The Global Catalogue of Microorganisms (GCM) 10K type strain sequencing project: providing services to taxonomists for standard genome sequencing and annotation.</title>
        <authorList>
            <consortium name="The Broad Institute Genomics Platform"/>
            <consortium name="The Broad Institute Genome Sequencing Center for Infectious Disease"/>
            <person name="Wu L."/>
            <person name="Ma J."/>
        </authorList>
    </citation>
    <scope>NUCLEOTIDE SEQUENCE [LARGE SCALE GENOMIC DNA]</scope>
    <source>
        <strain evidence="2">CGMCC 1.6375</strain>
    </source>
</reference>
<sequence>MTDLEMFLVKSQWLIIQQNNHIIRQNLNLGSAVNSVMTTLSHISTGNGTGIVDTIEAHIQRVEANTRLDMESWSALSGEMLKLAGLMDLLEKKN</sequence>
<evidence type="ECO:0000313" key="2">
    <source>
        <dbReference type="Proteomes" id="UP000632339"/>
    </source>
</evidence>
<accession>A0ABQ2HDL7</accession>
<comment type="caution">
    <text evidence="1">The sequence shown here is derived from an EMBL/GenBank/DDBJ whole genome shotgun (WGS) entry which is preliminary data.</text>
</comment>
<gene>
    <name evidence="1" type="ORF">GCM10010967_00680</name>
</gene>
<name>A0ABQ2HDL7_9BACT</name>
<dbReference type="EMBL" id="BMLI01000001">
    <property type="protein sequence ID" value="GGM73088.1"/>
    <property type="molecule type" value="Genomic_DNA"/>
</dbReference>
<keyword evidence="2" id="KW-1185">Reference proteome</keyword>
<dbReference type="RefSeq" id="WP_019941421.1">
    <property type="nucleotide sequence ID" value="NZ_BMLI01000001.1"/>
</dbReference>
<protein>
    <submittedName>
        <fullName evidence="1">Uncharacterized protein</fullName>
    </submittedName>
</protein>
<dbReference type="Proteomes" id="UP000632339">
    <property type="component" value="Unassembled WGS sequence"/>
</dbReference>